<feature type="transmembrane region" description="Helical" evidence="8">
    <location>
        <begin position="138"/>
        <end position="162"/>
    </location>
</feature>
<protein>
    <submittedName>
        <fullName evidence="11">FUSC family protein</fullName>
    </submittedName>
</protein>
<comment type="subcellular location">
    <subcellularLocation>
        <location evidence="1">Cell membrane</location>
        <topology evidence="1">Multi-pass membrane protein</topology>
    </subcellularLocation>
</comment>
<evidence type="ECO:0000256" key="4">
    <source>
        <dbReference type="ARBA" id="ARBA00022989"/>
    </source>
</evidence>
<evidence type="ECO:0000256" key="6">
    <source>
        <dbReference type="ARBA" id="ARBA00043993"/>
    </source>
</evidence>
<name>A0A953HPH3_9BACT</name>
<feature type="transmembrane region" description="Helical" evidence="8">
    <location>
        <begin position="401"/>
        <end position="424"/>
    </location>
</feature>
<keyword evidence="4 8" id="KW-1133">Transmembrane helix</keyword>
<dbReference type="Pfam" id="PF12805">
    <property type="entry name" value="FUSC-like"/>
    <property type="match status" value="1"/>
</dbReference>
<evidence type="ECO:0000313" key="12">
    <source>
        <dbReference type="Proteomes" id="UP000753961"/>
    </source>
</evidence>
<keyword evidence="7" id="KW-0175">Coiled coil</keyword>
<dbReference type="AlphaFoldDB" id="A0A953HPH3"/>
<feature type="transmembrane region" description="Helical" evidence="8">
    <location>
        <begin position="65"/>
        <end position="83"/>
    </location>
</feature>
<accession>A0A953HPH3</accession>
<evidence type="ECO:0000256" key="3">
    <source>
        <dbReference type="ARBA" id="ARBA00022692"/>
    </source>
</evidence>
<feature type="transmembrane region" description="Helical" evidence="8">
    <location>
        <begin position="474"/>
        <end position="491"/>
    </location>
</feature>
<feature type="transmembrane region" description="Helical" evidence="8">
    <location>
        <begin position="449"/>
        <end position="467"/>
    </location>
</feature>
<dbReference type="EMBL" id="JAHVHU010000008">
    <property type="protein sequence ID" value="MBY5958418.1"/>
    <property type="molecule type" value="Genomic_DNA"/>
</dbReference>
<feature type="domain" description="Integral membrane bound transporter" evidence="10">
    <location>
        <begin position="415"/>
        <end position="538"/>
    </location>
</feature>
<feature type="domain" description="Integral membrane protein YccS N-terminal" evidence="9">
    <location>
        <begin position="69"/>
        <end position="331"/>
    </location>
</feature>
<dbReference type="GO" id="GO:0005886">
    <property type="term" value="C:plasma membrane"/>
    <property type="evidence" value="ECO:0007669"/>
    <property type="project" value="UniProtKB-SubCell"/>
</dbReference>
<sequence length="755" mass="86903">MKINLREFLRSEDTEFGFRVILGGGIPLFLLTFLGFPREGLMVMIGSTFISGIDIPAELPRKLRLMSYSLISTPLVFIMISLAHPYPVLLYPLLAGFIFVFSFLAPFSFHFGKVAFMSNLAIMLSLGFAANLSEISEIFRSAGLLFSGGLWYIAFASLMHFIQRPVQVTRRISSVLHYTTGYFKARSALFSPNEDYEQLLLDLAKKQAELTDAHEKVRAMLMRDFDYSRQTNSRLGRMLHFFAALVDLFDEALATSWRIQATSDVSENPLLRKILCDINNSIARILTNLENHLNKELSLNELEELRHDVRSMTTELEAELTTMRTEVQANNKAGDHYHAYKPIQIYIQEQMNTLEYMIGILEGTSTIDHTNLKAKDLPHFETKDQLRLEQMRSHLTFRSGYFRYALRVMVTAMTAYFAVLLLGFQNPNWGLFTVLVILKPGYRVSRKRLVLRVAGTAIGVVVAYALFMVFHPGHLISSVIFLAAFFGGFAFMTRNYAIASVFFTMYILFLYVFLDRNFEMSAFFRFTNTLLAAIISIFSIRLLFPYWENNSIKYYLTNSMRATKNYLQVIYRELKAQDMNLMAYKVARKDAQLAMGEFTHAYQRILAEPKSKQGNIGELSSWVLNASSILAVCSNIGLFLRREPDYILGQHYLQEYFDWIIEFYGDVVYAVEHHTTISTTDQMKSVLHDLKEDHERLNEDINRLASGYTEIYIARVHEYFLIHEILTLYHLIERLRASTEDSPVLAEGSVHIEYS</sequence>
<feature type="transmembrane region" description="Helical" evidence="8">
    <location>
        <begin position="16"/>
        <end position="36"/>
    </location>
</feature>
<feature type="transmembrane region" description="Helical" evidence="8">
    <location>
        <begin position="114"/>
        <end position="132"/>
    </location>
</feature>
<evidence type="ECO:0000259" key="10">
    <source>
        <dbReference type="Pfam" id="PF13515"/>
    </source>
</evidence>
<dbReference type="InterPro" id="IPR049453">
    <property type="entry name" value="Memb_transporter_dom"/>
</dbReference>
<evidence type="ECO:0000256" key="2">
    <source>
        <dbReference type="ARBA" id="ARBA00022475"/>
    </source>
</evidence>
<feature type="transmembrane region" description="Helical" evidence="8">
    <location>
        <begin position="89"/>
        <end position="107"/>
    </location>
</feature>
<evidence type="ECO:0000256" key="8">
    <source>
        <dbReference type="SAM" id="Phobius"/>
    </source>
</evidence>
<keyword evidence="12" id="KW-1185">Reference proteome</keyword>
<dbReference type="Pfam" id="PF13515">
    <property type="entry name" value="FUSC_2"/>
    <property type="match status" value="1"/>
</dbReference>
<proteinExistence type="inferred from homology"/>
<evidence type="ECO:0000256" key="5">
    <source>
        <dbReference type="ARBA" id="ARBA00023136"/>
    </source>
</evidence>
<organism evidence="11 12">
    <name type="scientific">Membranihabitans marinus</name>
    <dbReference type="NCBI Taxonomy" id="1227546"/>
    <lineage>
        <taxon>Bacteria</taxon>
        <taxon>Pseudomonadati</taxon>
        <taxon>Bacteroidota</taxon>
        <taxon>Saprospiria</taxon>
        <taxon>Saprospirales</taxon>
        <taxon>Saprospiraceae</taxon>
        <taxon>Membranihabitans</taxon>
    </lineage>
</organism>
<dbReference type="Proteomes" id="UP000753961">
    <property type="component" value="Unassembled WGS sequence"/>
</dbReference>
<evidence type="ECO:0000259" key="9">
    <source>
        <dbReference type="Pfam" id="PF12805"/>
    </source>
</evidence>
<evidence type="ECO:0000256" key="1">
    <source>
        <dbReference type="ARBA" id="ARBA00004651"/>
    </source>
</evidence>
<feature type="transmembrane region" description="Helical" evidence="8">
    <location>
        <begin position="526"/>
        <end position="547"/>
    </location>
</feature>
<keyword evidence="3 8" id="KW-0812">Transmembrane</keyword>
<feature type="coiled-coil region" evidence="7">
    <location>
        <begin position="680"/>
        <end position="707"/>
    </location>
</feature>
<gene>
    <name evidence="11" type="ORF">KUV50_09765</name>
</gene>
<evidence type="ECO:0000256" key="7">
    <source>
        <dbReference type="SAM" id="Coils"/>
    </source>
</evidence>
<comment type="caution">
    <text evidence="11">The sequence shown here is derived from an EMBL/GenBank/DDBJ whole genome shotgun (WGS) entry which is preliminary data.</text>
</comment>
<feature type="transmembrane region" description="Helical" evidence="8">
    <location>
        <begin position="497"/>
        <end position="514"/>
    </location>
</feature>
<dbReference type="RefSeq" id="WP_222579953.1">
    <property type="nucleotide sequence ID" value="NZ_JAHVHU010000008.1"/>
</dbReference>
<dbReference type="PANTHER" id="PTHR30509">
    <property type="entry name" value="P-HYDROXYBENZOIC ACID EFFLUX PUMP SUBUNIT-RELATED"/>
    <property type="match status" value="1"/>
</dbReference>
<comment type="similarity">
    <text evidence="6">Belongs to the YccS/YhfK family.</text>
</comment>
<keyword evidence="5 8" id="KW-0472">Membrane</keyword>
<dbReference type="PANTHER" id="PTHR30509:SF8">
    <property type="entry name" value="INNER MEMBRANE PROTEIN YCCS"/>
    <property type="match status" value="1"/>
</dbReference>
<keyword evidence="2" id="KW-1003">Cell membrane</keyword>
<reference evidence="11" key="1">
    <citation type="submission" date="2021-06" db="EMBL/GenBank/DDBJ databases">
        <title>44 bacteria genomes isolated from Dapeng, Shenzhen.</title>
        <authorList>
            <person name="Zheng W."/>
            <person name="Yu S."/>
            <person name="Huang Y."/>
        </authorList>
    </citation>
    <scope>NUCLEOTIDE SEQUENCE</scope>
    <source>
        <strain evidence="11">DP5N28-2</strain>
    </source>
</reference>
<evidence type="ECO:0000313" key="11">
    <source>
        <dbReference type="EMBL" id="MBY5958418.1"/>
    </source>
</evidence>
<dbReference type="InterPro" id="IPR032692">
    <property type="entry name" value="YccS_N"/>
</dbReference>